<dbReference type="InterPro" id="IPR027417">
    <property type="entry name" value="P-loop_NTPase"/>
</dbReference>
<dbReference type="GO" id="GO:0006260">
    <property type="term" value="P:DNA replication"/>
    <property type="evidence" value="ECO:0007669"/>
    <property type="project" value="UniProtKB-KW"/>
</dbReference>
<dbReference type="Gene3D" id="3.40.50.300">
    <property type="entry name" value="P-loop containing nucleotide triphosphate hydrolases"/>
    <property type="match status" value="1"/>
</dbReference>
<dbReference type="InterPro" id="IPR003593">
    <property type="entry name" value="AAA+_ATPase"/>
</dbReference>
<dbReference type="RefSeq" id="WP_184308040.1">
    <property type="nucleotide sequence ID" value="NZ_JACHEN010000002.1"/>
</dbReference>
<comment type="caution">
    <text evidence="4">The sequence shown here is derived from an EMBL/GenBank/DDBJ whole genome shotgun (WGS) entry which is preliminary data.</text>
</comment>
<dbReference type="InterPro" id="IPR013317">
    <property type="entry name" value="DnaA_dom"/>
</dbReference>
<proteinExistence type="inferred from homology"/>
<dbReference type="PANTHER" id="PTHR30050">
    <property type="entry name" value="CHROMOSOMAL REPLICATION INITIATOR PROTEIN DNAA"/>
    <property type="match status" value="1"/>
</dbReference>
<keyword evidence="5" id="KW-1185">Reference proteome</keyword>
<dbReference type="CDD" id="cd00009">
    <property type="entry name" value="AAA"/>
    <property type="match status" value="1"/>
</dbReference>
<dbReference type="Proteomes" id="UP000579281">
    <property type="component" value="Unassembled WGS sequence"/>
</dbReference>
<keyword evidence="2" id="KW-0175">Coiled coil</keyword>
<dbReference type="PRINTS" id="PR00051">
    <property type="entry name" value="DNAA"/>
</dbReference>
<dbReference type="InterPro" id="IPR020591">
    <property type="entry name" value="Chromosome_initiator_DnaA-like"/>
</dbReference>
<protein>
    <submittedName>
        <fullName evidence="4">DNA replication protein DnaC</fullName>
    </submittedName>
</protein>
<evidence type="ECO:0000256" key="2">
    <source>
        <dbReference type="SAM" id="Coils"/>
    </source>
</evidence>
<feature type="domain" description="AAA+ ATPase" evidence="3">
    <location>
        <begin position="184"/>
        <end position="316"/>
    </location>
</feature>
<reference evidence="4 5" key="1">
    <citation type="submission" date="2020-08" db="EMBL/GenBank/DDBJ databases">
        <title>Genomic Encyclopedia of Type Strains, Phase IV (KMG-IV): sequencing the most valuable type-strain genomes for metagenomic binning, comparative biology and taxonomic classification.</title>
        <authorList>
            <person name="Goeker M."/>
        </authorList>
    </citation>
    <scope>NUCLEOTIDE SEQUENCE [LARGE SCALE GENOMIC DNA]</scope>
    <source>
        <strain evidence="4 5">DSM 103526</strain>
    </source>
</reference>
<keyword evidence="1" id="KW-0235">DNA replication</keyword>
<dbReference type="Pfam" id="PF00308">
    <property type="entry name" value="Bac_DnaA"/>
    <property type="match status" value="1"/>
</dbReference>
<dbReference type="SMART" id="SM00382">
    <property type="entry name" value="AAA"/>
    <property type="match status" value="1"/>
</dbReference>
<feature type="coiled-coil region" evidence="2">
    <location>
        <begin position="60"/>
        <end position="87"/>
    </location>
</feature>
<dbReference type="NCBIfam" id="NF005304">
    <property type="entry name" value="PRK06835.1"/>
    <property type="match status" value="1"/>
</dbReference>
<gene>
    <name evidence="4" type="ORF">HNQ80_000617</name>
</gene>
<evidence type="ECO:0000259" key="3">
    <source>
        <dbReference type="SMART" id="SM00382"/>
    </source>
</evidence>
<evidence type="ECO:0000313" key="5">
    <source>
        <dbReference type="Proteomes" id="UP000579281"/>
    </source>
</evidence>
<dbReference type="SUPFAM" id="SSF52540">
    <property type="entry name" value="P-loop containing nucleoside triphosphate hydrolases"/>
    <property type="match status" value="1"/>
</dbReference>
<dbReference type="PANTHER" id="PTHR30050:SF4">
    <property type="entry name" value="ATP-BINDING PROTEIN RV3427C IN INSERTION SEQUENCE-RELATED"/>
    <property type="match status" value="1"/>
</dbReference>
<evidence type="ECO:0000256" key="1">
    <source>
        <dbReference type="RuleBase" id="RU004227"/>
    </source>
</evidence>
<dbReference type="AlphaFoldDB" id="A0A841KM66"/>
<sequence length="327" mass="38177">MHNPFVKEILLGYEKIRDYEYKELEKRKQHVYGLVPRVKQIDEEISKTGMMVARVILTNPQNHEEALQEIKDKMDQLKQEKAILMTENNFPLNYLELNHQCQSCKDTGFLSEGQKCSCFKQRLINRAYEMSNMAKVLAQENFQSFNLDIFSDSKYKDEDLSPKQNMQNILSIAEGFTINFDRNLKENLFFYGSTGLGKTFMCNCIAKSLLDKGKIVIYQTAFKILEILENYKFNNNRTPDVEMAYQLLFDCDLLIIDDLGTELTNAFTNTEIFNIINSRLIQGRKILISTNLSPVEIANIYSQRVSSRIFGEFTILKFYGKDLRWEK</sequence>
<dbReference type="EMBL" id="JACHEN010000002">
    <property type="protein sequence ID" value="MBB6214537.1"/>
    <property type="molecule type" value="Genomic_DNA"/>
</dbReference>
<name>A0A841KM66_9FIRM</name>
<evidence type="ECO:0000313" key="4">
    <source>
        <dbReference type="EMBL" id="MBB6214537.1"/>
    </source>
</evidence>
<accession>A0A841KM66</accession>
<comment type="similarity">
    <text evidence="1">Belongs to the DnaA family.</text>
</comment>
<organism evidence="4 5">
    <name type="scientific">Anaerosolibacter carboniphilus</name>
    <dbReference type="NCBI Taxonomy" id="1417629"/>
    <lineage>
        <taxon>Bacteria</taxon>
        <taxon>Bacillati</taxon>
        <taxon>Bacillota</taxon>
        <taxon>Clostridia</taxon>
        <taxon>Peptostreptococcales</taxon>
        <taxon>Thermotaleaceae</taxon>
        <taxon>Anaerosolibacter</taxon>
    </lineage>
</organism>